<evidence type="ECO:0000256" key="6">
    <source>
        <dbReference type="ARBA" id="ARBA00022801"/>
    </source>
</evidence>
<dbReference type="InterPro" id="IPR038765">
    <property type="entry name" value="Papain-like_cys_pep_sf"/>
</dbReference>
<dbReference type="SUPFAM" id="SSF54001">
    <property type="entry name" value="Cysteine proteinases"/>
    <property type="match status" value="1"/>
</dbReference>
<dbReference type="GO" id="GO:0008270">
    <property type="term" value="F:zinc ion binding"/>
    <property type="evidence" value="ECO:0007669"/>
    <property type="project" value="UniProtKB-KW"/>
</dbReference>
<evidence type="ECO:0000256" key="1">
    <source>
        <dbReference type="ARBA" id="ARBA00000707"/>
    </source>
</evidence>
<comment type="function">
    <text evidence="9">Hydrolase that can remove conjugated ubiquitin from proteins and may therefore play an important regulatory role at the level of protein turnover by preventing degradation.</text>
</comment>
<reference evidence="11 12" key="1">
    <citation type="submission" date="2018-04" db="EMBL/GenBank/DDBJ databases">
        <title>The genome of golden apple snail Pomacea canaliculata provides insight into stress tolerance and invasive adaptation.</title>
        <authorList>
            <person name="Liu C."/>
            <person name="Liu B."/>
            <person name="Ren Y."/>
            <person name="Zhang Y."/>
            <person name="Wang H."/>
            <person name="Li S."/>
            <person name="Jiang F."/>
            <person name="Yin L."/>
            <person name="Zhang G."/>
            <person name="Qian W."/>
            <person name="Fan W."/>
        </authorList>
    </citation>
    <scope>NUCLEOTIDE SEQUENCE [LARGE SCALE GENOMIC DNA]</scope>
    <source>
        <strain evidence="11">SZHN2017</strain>
        <tissue evidence="11">Muscle</tissue>
    </source>
</reference>
<evidence type="ECO:0000256" key="9">
    <source>
        <dbReference type="RuleBase" id="RU367104"/>
    </source>
</evidence>
<dbReference type="GO" id="GO:0030968">
    <property type="term" value="P:endoplasmic reticulum unfolded protein response"/>
    <property type="evidence" value="ECO:0007669"/>
    <property type="project" value="TreeGrafter"/>
</dbReference>
<comment type="caution">
    <text evidence="11">The sequence shown here is derived from an EMBL/GenBank/DDBJ whole genome shotgun (WGS) entry which is preliminary data.</text>
</comment>
<evidence type="ECO:0000256" key="7">
    <source>
        <dbReference type="ARBA" id="ARBA00022807"/>
    </source>
</evidence>
<dbReference type="Pfam" id="PF21403">
    <property type="entry name" value="OTU1_UBXL"/>
    <property type="match status" value="1"/>
</dbReference>
<keyword evidence="3" id="KW-0479">Metal-binding</keyword>
<dbReference type="Pfam" id="PF24560">
    <property type="entry name" value="zf-C2H2_OTU1_C"/>
    <property type="match status" value="1"/>
</dbReference>
<evidence type="ECO:0000256" key="4">
    <source>
        <dbReference type="ARBA" id="ARBA00022771"/>
    </source>
</evidence>
<dbReference type="CDD" id="cd22745">
    <property type="entry name" value="OTU_OTU1"/>
    <property type="match status" value="1"/>
</dbReference>
<keyword evidence="8" id="KW-0862">Zinc</keyword>
<dbReference type="PANTHER" id="PTHR13312:SF0">
    <property type="entry name" value="UBIQUITIN THIOESTERASE OTU1"/>
    <property type="match status" value="1"/>
</dbReference>
<dbReference type="PANTHER" id="PTHR13312">
    <property type="entry name" value="HIV-INDUCED PROTEIN-7-LIKE PROTEASE"/>
    <property type="match status" value="1"/>
</dbReference>
<dbReference type="GO" id="GO:0016579">
    <property type="term" value="P:protein deubiquitination"/>
    <property type="evidence" value="ECO:0007669"/>
    <property type="project" value="TreeGrafter"/>
</dbReference>
<evidence type="ECO:0000256" key="3">
    <source>
        <dbReference type="ARBA" id="ARBA00022723"/>
    </source>
</evidence>
<dbReference type="InterPro" id="IPR057766">
    <property type="entry name" value="Znf-C2H2_OTU1-like_C"/>
</dbReference>
<evidence type="ECO:0000256" key="5">
    <source>
        <dbReference type="ARBA" id="ARBA00022786"/>
    </source>
</evidence>
<evidence type="ECO:0000256" key="2">
    <source>
        <dbReference type="ARBA" id="ARBA00022670"/>
    </source>
</evidence>
<dbReference type="GO" id="GO:0005634">
    <property type="term" value="C:nucleus"/>
    <property type="evidence" value="ECO:0007669"/>
    <property type="project" value="TreeGrafter"/>
</dbReference>
<dbReference type="EMBL" id="PZQS01000009">
    <property type="protein sequence ID" value="PVD24079.1"/>
    <property type="molecule type" value="Genomic_DNA"/>
</dbReference>
<evidence type="ECO:0000313" key="11">
    <source>
        <dbReference type="EMBL" id="PVD24079.1"/>
    </source>
</evidence>
<dbReference type="GO" id="GO:0005829">
    <property type="term" value="C:cytosol"/>
    <property type="evidence" value="ECO:0007669"/>
    <property type="project" value="TreeGrafter"/>
</dbReference>
<dbReference type="GO" id="GO:0004843">
    <property type="term" value="F:cysteine-type deubiquitinase activity"/>
    <property type="evidence" value="ECO:0007669"/>
    <property type="project" value="UniProtKB-UniRule"/>
</dbReference>
<keyword evidence="7 9" id="KW-0788">Thiol protease</keyword>
<evidence type="ECO:0000313" key="12">
    <source>
        <dbReference type="Proteomes" id="UP000245119"/>
    </source>
</evidence>
<dbReference type="STRING" id="400727.A0A2T7NSC4"/>
<comment type="catalytic activity">
    <reaction evidence="1 9">
        <text>Thiol-dependent hydrolysis of ester, thioester, amide, peptide and isopeptide bonds formed by the C-terminal Gly of ubiquitin (a 76-residue protein attached to proteins as an intracellular targeting signal).</text>
        <dbReference type="EC" id="3.4.19.12"/>
    </reaction>
</comment>
<organism evidence="11 12">
    <name type="scientific">Pomacea canaliculata</name>
    <name type="common">Golden apple snail</name>
    <dbReference type="NCBI Taxonomy" id="400727"/>
    <lineage>
        <taxon>Eukaryota</taxon>
        <taxon>Metazoa</taxon>
        <taxon>Spiralia</taxon>
        <taxon>Lophotrochozoa</taxon>
        <taxon>Mollusca</taxon>
        <taxon>Gastropoda</taxon>
        <taxon>Caenogastropoda</taxon>
        <taxon>Architaenioglossa</taxon>
        <taxon>Ampullarioidea</taxon>
        <taxon>Ampullariidae</taxon>
        <taxon>Pomacea</taxon>
    </lineage>
</organism>
<dbReference type="Gene3D" id="3.10.20.90">
    <property type="entry name" value="Phosphatidylinositol 3-kinase Catalytic Subunit, Chain A, domain 1"/>
    <property type="match status" value="1"/>
</dbReference>
<sequence length="323" mass="35161">MAGASFRLGCQTALGLKVVHGLTPDSTVADLLSEVSHATTIPVNHLRIKYGFPPRPLDTTNVLRTLSDLQVRSGDKLTVEDVLGGARETPPQAQSLDKTHVTDGILQQQLTSSRTQGMLQRRVVPADNSCLFTAINALMTDGTVDASSASALRQVIADVVASDDVRFCEAFLGRPNKQYVQWILNSDAWGGGIELAILADHYKTEIAVVDCQSARIDRFGEDKNYPQRIFLLYDGVHYDILLLESADGSGTVLQTIFSTSDDNILLQAMDIAREAQSTGQFTNTAEFSLHCLVCRVLLKGQKEAQQHAAESGHSHFGEHKANI</sequence>
<dbReference type="Pfam" id="PF02338">
    <property type="entry name" value="OTU"/>
    <property type="match status" value="1"/>
</dbReference>
<comment type="subcellular location">
    <subcellularLocation>
        <location evidence="9">Cytoplasm</location>
    </subcellularLocation>
</comment>
<accession>A0A2T7NSC4</accession>
<keyword evidence="2" id="KW-0645">Protease</keyword>
<dbReference type="InterPro" id="IPR003323">
    <property type="entry name" value="OTU_dom"/>
</dbReference>
<proteinExistence type="predicted"/>
<dbReference type="OMA" id="TRCILVY"/>
<keyword evidence="12" id="KW-1185">Reference proteome</keyword>
<dbReference type="GO" id="GO:0036503">
    <property type="term" value="P:ERAD pathway"/>
    <property type="evidence" value="ECO:0007669"/>
    <property type="project" value="TreeGrafter"/>
</dbReference>
<gene>
    <name evidence="11" type="ORF">C0Q70_14549</name>
</gene>
<keyword evidence="9" id="KW-0963">Cytoplasm</keyword>
<name>A0A2T7NSC4_POMCA</name>
<dbReference type="InterPro" id="IPR029071">
    <property type="entry name" value="Ubiquitin-like_domsf"/>
</dbReference>
<evidence type="ECO:0000256" key="8">
    <source>
        <dbReference type="ARBA" id="ARBA00022833"/>
    </source>
</evidence>
<evidence type="ECO:0000259" key="10">
    <source>
        <dbReference type="PROSITE" id="PS50802"/>
    </source>
</evidence>
<dbReference type="EC" id="3.4.19.12" evidence="9"/>
<protein>
    <recommendedName>
        <fullName evidence="9">Ubiquitin thioesterase OTU</fullName>
        <ecNumber evidence="9">3.4.19.12</ecNumber>
    </recommendedName>
</protein>
<keyword evidence="6 9" id="KW-0378">Hydrolase</keyword>
<dbReference type="SUPFAM" id="SSF54236">
    <property type="entry name" value="Ubiquitin-like"/>
    <property type="match status" value="1"/>
</dbReference>
<feature type="domain" description="OTU" evidence="10">
    <location>
        <begin position="119"/>
        <end position="244"/>
    </location>
</feature>
<keyword evidence="5 9" id="KW-0833">Ubl conjugation pathway</keyword>
<dbReference type="PROSITE" id="PS50802">
    <property type="entry name" value="OTU"/>
    <property type="match status" value="1"/>
</dbReference>
<dbReference type="AlphaFoldDB" id="A0A2T7NSC4"/>
<dbReference type="InterPro" id="IPR048857">
    <property type="entry name" value="OTU1_Ubl"/>
</dbReference>
<dbReference type="Proteomes" id="UP000245119">
    <property type="component" value="Linkage Group LG9"/>
</dbReference>
<dbReference type="Gene3D" id="3.90.70.80">
    <property type="match status" value="1"/>
</dbReference>
<dbReference type="OrthoDB" id="65596at2759"/>
<dbReference type="CDD" id="cd17059">
    <property type="entry name" value="Ubl_OTU1"/>
    <property type="match status" value="1"/>
</dbReference>
<keyword evidence="4" id="KW-0863">Zinc-finger</keyword>